<feature type="compositionally biased region" description="Basic residues" evidence="10">
    <location>
        <begin position="2076"/>
        <end position="2085"/>
    </location>
</feature>
<evidence type="ECO:0000256" key="10">
    <source>
        <dbReference type="SAM" id="MobiDB-lite"/>
    </source>
</evidence>
<name>A0A251JLG3_MANES</name>
<dbReference type="InterPro" id="IPR011011">
    <property type="entry name" value="Znf_FYVE_PHD"/>
</dbReference>
<evidence type="ECO:0000256" key="2">
    <source>
        <dbReference type="ARBA" id="ARBA00022679"/>
    </source>
</evidence>
<dbReference type="PROSITE" id="PS51542">
    <property type="entry name" value="FYRN"/>
    <property type="match status" value="1"/>
</dbReference>
<dbReference type="CDD" id="cd15519">
    <property type="entry name" value="PHD1_Lid2p_like"/>
    <property type="match status" value="1"/>
</dbReference>
<dbReference type="InterPro" id="IPR028942">
    <property type="entry name" value="WHIM1_dom"/>
</dbReference>
<reference evidence="12" key="1">
    <citation type="submission" date="2016-02" db="EMBL/GenBank/DDBJ databases">
        <title>WGS assembly of Manihot esculenta.</title>
        <authorList>
            <person name="Bredeson J.V."/>
            <person name="Prochnik S.E."/>
            <person name="Lyons J.B."/>
            <person name="Schmutz J."/>
            <person name="Grimwood J."/>
            <person name="Vrebalov J."/>
            <person name="Bart R.S."/>
            <person name="Amuge T."/>
            <person name="Ferguson M.E."/>
            <person name="Green R."/>
            <person name="Putnam N."/>
            <person name="Stites J."/>
            <person name="Rounsley S."/>
            <person name="Rokhsar D.S."/>
        </authorList>
    </citation>
    <scope>NUCLEOTIDE SEQUENCE [LARGE SCALE GENOMIC DNA]</scope>
    <source>
        <tissue evidence="12">Leaf</tissue>
    </source>
</reference>
<evidence type="ECO:0000256" key="8">
    <source>
        <dbReference type="ARBA" id="ARBA00023242"/>
    </source>
</evidence>
<keyword evidence="2" id="KW-0808">Transferase</keyword>
<dbReference type="SUPFAM" id="SSF47370">
    <property type="entry name" value="Bromodomain"/>
    <property type="match status" value="1"/>
</dbReference>
<evidence type="ECO:0000256" key="7">
    <source>
        <dbReference type="ARBA" id="ARBA00023125"/>
    </source>
</evidence>
<dbReference type="STRING" id="3983.A0A251JLG3"/>
<feature type="region of interest" description="Disordered" evidence="10">
    <location>
        <begin position="72"/>
        <end position="94"/>
    </location>
</feature>
<dbReference type="GO" id="GO:0003677">
    <property type="term" value="F:DNA binding"/>
    <property type="evidence" value="ECO:0007669"/>
    <property type="project" value="UniProtKB-KW"/>
</dbReference>
<feature type="region of interest" description="Disordered" evidence="10">
    <location>
        <begin position="1"/>
        <end position="33"/>
    </location>
</feature>
<dbReference type="InterPro" id="IPR003889">
    <property type="entry name" value="FYrich_C"/>
</dbReference>
<proteinExistence type="predicted"/>
<feature type="compositionally biased region" description="Polar residues" evidence="10">
    <location>
        <begin position="2061"/>
        <end position="2075"/>
    </location>
</feature>
<evidence type="ECO:0000259" key="11">
    <source>
        <dbReference type="PROSITE" id="PS50016"/>
    </source>
</evidence>
<dbReference type="GO" id="GO:0000785">
    <property type="term" value="C:chromatin"/>
    <property type="evidence" value="ECO:0007669"/>
    <property type="project" value="UniProtKB-ARBA"/>
</dbReference>
<keyword evidence="4 9" id="KW-0863">Zinc-finger</keyword>
<dbReference type="GO" id="GO:0005634">
    <property type="term" value="C:nucleus"/>
    <property type="evidence" value="ECO:0007669"/>
    <property type="project" value="UniProtKB-SubCell"/>
</dbReference>
<evidence type="ECO:0000256" key="6">
    <source>
        <dbReference type="ARBA" id="ARBA00023117"/>
    </source>
</evidence>
<dbReference type="SMART" id="SM00249">
    <property type="entry name" value="PHD"/>
    <property type="match status" value="1"/>
</dbReference>
<dbReference type="GO" id="GO:0016740">
    <property type="term" value="F:transferase activity"/>
    <property type="evidence" value="ECO:0007669"/>
    <property type="project" value="UniProtKB-KW"/>
</dbReference>
<accession>A0A251JLG3</accession>
<dbReference type="PROSITE" id="PS01359">
    <property type="entry name" value="ZF_PHD_1"/>
    <property type="match status" value="1"/>
</dbReference>
<keyword evidence="8" id="KW-0539">Nucleus</keyword>
<evidence type="ECO:0000256" key="4">
    <source>
        <dbReference type="ARBA" id="ARBA00022771"/>
    </source>
</evidence>
<dbReference type="Gene3D" id="1.20.920.10">
    <property type="entry name" value="Bromodomain-like"/>
    <property type="match status" value="1"/>
</dbReference>
<dbReference type="EMBL" id="CM004398">
    <property type="protein sequence ID" value="OAY34562.1"/>
    <property type="molecule type" value="Genomic_DNA"/>
</dbReference>
<dbReference type="EMBL" id="CM004398">
    <property type="protein sequence ID" value="OAY34561.1"/>
    <property type="molecule type" value="Genomic_DNA"/>
</dbReference>
<evidence type="ECO:0000313" key="12">
    <source>
        <dbReference type="EMBL" id="OAY34562.1"/>
    </source>
</evidence>
<protein>
    <recommendedName>
        <fullName evidence="11">PHD-type domain-containing protein</fullName>
    </recommendedName>
</protein>
<comment type="subcellular location">
    <subcellularLocation>
        <location evidence="1">Nucleus</location>
    </subcellularLocation>
</comment>
<dbReference type="PANTHER" id="PTHR47162:SF10">
    <property type="entry name" value="METHYL-CPG-BINDING DOMAIN-CONTAINING PROTEIN 9 ISOFORM X1"/>
    <property type="match status" value="1"/>
</dbReference>
<keyword evidence="3" id="KW-0479">Metal-binding</keyword>
<dbReference type="Gene3D" id="3.30.160.360">
    <property type="match status" value="1"/>
</dbReference>
<evidence type="ECO:0000256" key="9">
    <source>
        <dbReference type="PROSITE-ProRule" id="PRU00146"/>
    </source>
</evidence>
<dbReference type="PROSITE" id="PS51543">
    <property type="entry name" value="FYRC"/>
    <property type="match status" value="1"/>
</dbReference>
<sequence>MELNDSNGKSGESRSLPFDIDLNETPLSSPREAVVSVTGDDFVPTPVAGEGSRGAKGKLVFLDINALPSEAEGEGNGELVNSGMHSVPGTSSIGNSNNAPVTCPTLLFVGNQCDRTKEPGNVTNVIKSGPVDIVQQRLNFVRTMREVDPHSVFIGRHWTSDYSANRVLFQNQSEKFLQNLREFIFDNHGILEDGWRVEFFYCQNRCKTFAVYCSPDGNKFESMFDVACHLGLVSNCHSLIPQNRNDGFALARNRLHLHRRRKEPLLFSRTKNLKEYQENSKSSFVGKFSSGIETMDAGNCRLRSDIRAAQANSEPAGIYGSSHCKEGFPVQFEDFSILSMGEVDPRPSYHCSSQIWPVGYRSSWHDRITGSLFVCDISDGGDCGPVFKVQRYPCCTQPIPIGSTILSRTDLGSNNNKTYSASDVDDHEDIDVQTILSDPSPPHLDFNVLTGVATSLDEASNFHGADGLQSNSNHIPKAIGKPALSNKILGDDIGEFIVQGRSSSSVWKMMSEKLVQSCHEVYKQTGVCKLYCRHVYEWWSSCMVHKTVEVTESTDALAKFCHMSCPLHIPLHVESNDELTSSCDTLMKWIGQDRFGLDIDFVQELIEQLPGVHSCSDYTFLNNRSEKSKLQTVGNGLLLAKRKGDIESEKETYRTSKECKNRKEQFLKDFCPPGKPLSSKLPTVLVGDVLQSWELLWRFSEVLGLDKPLSFKELEEELVDCYSSTYRSISASTVSAKSQHAFITAKKETSGEGARRKQSSDNHISCVGKALSKAHCALLKVLLAELECKLAVIVDPTIECGESKLRKRRKKETDNLNFARKSMLDLLPINELTWPELARRYLLTVLSMEGNLDSLEVLRSESCKVFHCLQGDSGGLHGSLPAVAVIEADALLLAEATKHIFGTSSNISDNLNMDSIESVAPSPRNEVRVNNGEVPEWAKVLEPVRKLPTNVGARIRRCIYDALALNPPEWATKILEHSISKEVYKGNASGPTKKAVLSVLANVCGEDLQQKPTRKRKGKYICTLSEVIMKQCRKVLRCAVAADEEKVFCNLLGRTLLNTSDNDDEGLIGFPTMVPRPLDFRTVDLRLASGAYGGSHEAFLEDVREVWHHIRTAYADQSDLVHLADTLSQNFEALYEKEVLTLVQKLTGYVAVECLSSEAKKEMEDILEHASDIPKAPWDEGVCKVCGVDKDDDNVLLCDKCDSGYHTYCLNPPLARIPEGNWYCPSCIPGHRIAQSASQIPPFVCQYPKRKRQGELTRGVLETLAHLGTTMEVKDYWEYSVEERIFLLKFLSAEVLNSANIREHLDQCASSFADLQQKLRSLSTEWRNLKSREEVLVEKVAKGDTSVLNGVGKSGMEGLAAMLPNYDKLLGQPLNRYSSCSNPSIDLTSLEGGPKFHRTSDFTKQPCCFHPKGDPQQHSTNCASQFIKIPDSEHQGNKPDLNELQACNLEAISIKNRISVLQDSIASLDLQLQKVSLRKDFLGRDSAGRLYWAFFRPDSSSWVVVDGTVAMQQEKIVGEHGKLLYTNLTPNSLPIGTDNVSKFKGSNFIGPYYNDLTNGTPVAFQLFSYKSDAEIEELIQWLKHSDPMQRELIDSLVQRLKVGYDNSNETEDHVHEIYQPTPMPVNVEKAVQSNALQTNALIALQKRYDPCLETDIDNISVKWSRTEEVTYAEKVSRCECLEPMWPSRHHCHSCHWSFVSKCEFKEHNDGKCSSAVCASQSSKVIDVSKGKACTRIEQGERSEKLRNFKSSSMGCEIEFGSVRYPKDFLSPYKLEEISAKFVTRSSIKELVQEIGLIGSNGIPSFVQCGSPYLGDPTLKLVLPWKKEVSQSDGSSCVEIQSHQAMKENMPTNKKHLNSINSIRSCTTGDLYEELQEIRKSNLINDKRDQSALRISCSKWRKASSEIHDSSLRPLVGKGAQILRQLKVNLLDMDAALPEGALKSSKAYLEKRCAWRAFVKSTKSIFEMVQATIVFENMIKTDYLRNEWWYWSSIYTAAKIATISSLALRIYCLDAAIIYEKPLPLSPCKENAGVGNKLDNDSSPQTDLASNSKPSSKPVLRTPNSDPTDNGKPQSRSGKKRKDSGG</sequence>
<dbReference type="InterPro" id="IPR036427">
    <property type="entry name" value="Bromodomain-like_sf"/>
</dbReference>
<dbReference type="Pfam" id="PF01429">
    <property type="entry name" value="MBD"/>
    <property type="match status" value="1"/>
</dbReference>
<dbReference type="Pfam" id="PF15612">
    <property type="entry name" value="WHIM1"/>
    <property type="match status" value="1"/>
</dbReference>
<keyword evidence="6" id="KW-0103">Bromodomain</keyword>
<evidence type="ECO:0000256" key="1">
    <source>
        <dbReference type="ARBA" id="ARBA00004123"/>
    </source>
</evidence>
<feature type="compositionally biased region" description="Polar residues" evidence="10">
    <location>
        <begin position="1"/>
        <end position="10"/>
    </location>
</feature>
<keyword evidence="7" id="KW-0238">DNA-binding</keyword>
<dbReference type="SUPFAM" id="SSF57903">
    <property type="entry name" value="FYVE/PHD zinc finger"/>
    <property type="match status" value="1"/>
</dbReference>
<dbReference type="Pfam" id="PF00628">
    <property type="entry name" value="PHD"/>
    <property type="match status" value="1"/>
</dbReference>
<dbReference type="Gene3D" id="3.30.40.10">
    <property type="entry name" value="Zinc/RING finger domain, C3HC4 (zinc finger)"/>
    <property type="match status" value="1"/>
</dbReference>
<dbReference type="InterPro" id="IPR019786">
    <property type="entry name" value="Zinc_finger_PHD-type_CS"/>
</dbReference>
<evidence type="ECO:0000256" key="5">
    <source>
        <dbReference type="ARBA" id="ARBA00022833"/>
    </source>
</evidence>
<dbReference type="InterPro" id="IPR003888">
    <property type="entry name" value="FYrich_N"/>
</dbReference>
<dbReference type="InterPro" id="IPR019787">
    <property type="entry name" value="Znf_PHD-finger"/>
</dbReference>
<dbReference type="InterPro" id="IPR001739">
    <property type="entry name" value="Methyl_CpG_DNA-bd"/>
</dbReference>
<dbReference type="Pfam" id="PF05965">
    <property type="entry name" value="FYRC"/>
    <property type="match status" value="1"/>
</dbReference>
<dbReference type="PANTHER" id="PTHR47162">
    <property type="entry name" value="OS02G0192300 PROTEIN"/>
    <property type="match status" value="1"/>
</dbReference>
<evidence type="ECO:0000256" key="3">
    <source>
        <dbReference type="ARBA" id="ARBA00022723"/>
    </source>
</evidence>
<feature type="domain" description="PHD-type" evidence="11">
    <location>
        <begin position="1180"/>
        <end position="1230"/>
    </location>
</feature>
<feature type="compositionally biased region" description="Polar residues" evidence="10">
    <location>
        <begin position="2040"/>
        <end position="2054"/>
    </location>
</feature>
<dbReference type="GO" id="GO:0140993">
    <property type="term" value="F:histone modifying activity"/>
    <property type="evidence" value="ECO:0007669"/>
    <property type="project" value="UniProtKB-ARBA"/>
</dbReference>
<dbReference type="PROSITE" id="PS50016">
    <property type="entry name" value="ZF_PHD_2"/>
    <property type="match status" value="1"/>
</dbReference>
<organism evidence="12">
    <name type="scientific">Manihot esculenta</name>
    <name type="common">Cassava</name>
    <name type="synonym">Jatropha manihot</name>
    <dbReference type="NCBI Taxonomy" id="3983"/>
    <lineage>
        <taxon>Eukaryota</taxon>
        <taxon>Viridiplantae</taxon>
        <taxon>Streptophyta</taxon>
        <taxon>Embryophyta</taxon>
        <taxon>Tracheophyta</taxon>
        <taxon>Spermatophyta</taxon>
        <taxon>Magnoliopsida</taxon>
        <taxon>eudicotyledons</taxon>
        <taxon>Gunneridae</taxon>
        <taxon>Pentapetalae</taxon>
        <taxon>rosids</taxon>
        <taxon>fabids</taxon>
        <taxon>Malpighiales</taxon>
        <taxon>Euphorbiaceae</taxon>
        <taxon>Crotonoideae</taxon>
        <taxon>Manihoteae</taxon>
        <taxon>Manihot</taxon>
    </lineage>
</organism>
<gene>
    <name evidence="12" type="ORF">MANES_12G029600</name>
</gene>
<dbReference type="GO" id="GO:0008270">
    <property type="term" value="F:zinc ion binding"/>
    <property type="evidence" value="ECO:0007669"/>
    <property type="project" value="UniProtKB-KW"/>
</dbReference>
<dbReference type="GO" id="GO:0048731">
    <property type="term" value="P:system development"/>
    <property type="evidence" value="ECO:0007669"/>
    <property type="project" value="UniProtKB-ARBA"/>
</dbReference>
<dbReference type="InterPro" id="IPR013083">
    <property type="entry name" value="Znf_RING/FYVE/PHD"/>
</dbReference>
<feature type="region of interest" description="Disordered" evidence="10">
    <location>
        <begin position="2032"/>
        <end position="2085"/>
    </location>
</feature>
<keyword evidence="5" id="KW-0862">Zinc</keyword>
<dbReference type="InterPro" id="IPR001965">
    <property type="entry name" value="Znf_PHD"/>
</dbReference>